<proteinExistence type="predicted"/>
<sequence>MFLNHKFKVFIYSAILLTTQSIYAKTSELDRVNIISKSMIGLFSQDPNQDQLNLKMSAAIAGISEAEAKKNRDESGEKQATASEKMVEILKEQFNASDFKIVAPAFERQMKAQSAAYQSCKQDGKIIENSQSFQVPLTCKVPVLNLDNVQMPERGSKESDAQFAAKATDFLTELLIKAPTETLKTSILIHKMGEQLIPEMDDPQYFPDTISQKTTGSSEAELDEMNQQ</sequence>
<dbReference type="EMBL" id="JAHWXT010000010">
    <property type="protein sequence ID" value="MCF0266787.1"/>
    <property type="molecule type" value="Genomic_DNA"/>
</dbReference>
<feature type="region of interest" description="Disordered" evidence="1">
    <location>
        <begin position="199"/>
        <end position="228"/>
    </location>
</feature>
<dbReference type="Proteomes" id="UP000887320">
    <property type="component" value="Unassembled WGS sequence"/>
</dbReference>
<dbReference type="AlphaFoldDB" id="A0A8X8KJ42"/>
<evidence type="ECO:0000256" key="1">
    <source>
        <dbReference type="SAM" id="MobiDB-lite"/>
    </source>
</evidence>
<dbReference type="RefSeq" id="WP_154130689.1">
    <property type="nucleotide sequence ID" value="NZ_JAHWXT010000010.1"/>
</dbReference>
<organism evidence="2 3">
    <name type="scientific">Acinetobacter guillouiae</name>
    <name type="common">Acinetobacter genomosp. 11</name>
    <dbReference type="NCBI Taxonomy" id="106649"/>
    <lineage>
        <taxon>Bacteria</taxon>
        <taxon>Pseudomonadati</taxon>
        <taxon>Pseudomonadota</taxon>
        <taxon>Gammaproteobacteria</taxon>
        <taxon>Moraxellales</taxon>
        <taxon>Moraxellaceae</taxon>
        <taxon>Acinetobacter</taxon>
    </lineage>
</organism>
<accession>A0A8X8KJ42</accession>
<evidence type="ECO:0000313" key="3">
    <source>
        <dbReference type="Proteomes" id="UP000887320"/>
    </source>
</evidence>
<evidence type="ECO:0000313" key="2">
    <source>
        <dbReference type="EMBL" id="MCF0266787.1"/>
    </source>
</evidence>
<name>A0A8X8KJ42_ACIGI</name>
<comment type="caution">
    <text evidence="2">The sequence shown here is derived from an EMBL/GenBank/DDBJ whole genome shotgun (WGS) entry which is preliminary data.</text>
</comment>
<reference evidence="2" key="1">
    <citation type="submission" date="2021-07" db="EMBL/GenBank/DDBJ databases">
        <authorList>
            <person name="Fernandez M."/>
            <person name="Pereira P."/>
            <person name="Torres Tejerizo G.A."/>
            <person name="Gonzalez P."/>
            <person name="Agostini E."/>
        </authorList>
    </citation>
    <scope>NUCLEOTIDE SEQUENCE</scope>
    <source>
        <strain evidence="2">SFC 500-1A</strain>
    </source>
</reference>
<gene>
    <name evidence="2" type="ORF">KW868_20245</name>
</gene>
<feature type="compositionally biased region" description="Polar residues" evidence="1">
    <location>
        <begin position="209"/>
        <end position="218"/>
    </location>
</feature>
<protein>
    <submittedName>
        <fullName evidence="2">Uncharacterized protein</fullName>
    </submittedName>
</protein>